<name>A0AAX1PF51_AERSA</name>
<comment type="caution">
    <text evidence="1">The sequence shown here is derived from an EMBL/GenBank/DDBJ whole genome shotgun (WGS) entry which is preliminary data.</text>
</comment>
<evidence type="ECO:0000313" key="2">
    <source>
        <dbReference type="Proteomes" id="UP000249422"/>
    </source>
</evidence>
<dbReference type="Proteomes" id="UP000249422">
    <property type="component" value="Unassembled WGS sequence"/>
</dbReference>
<proteinExistence type="predicted"/>
<dbReference type="AlphaFoldDB" id="A0AAX1PF51"/>
<sequence length="38" mass="4360">MNSLRRLWAITQQELRQLARDRLTFGTVAVMSPEGASR</sequence>
<dbReference type="EMBL" id="QLLM01000015">
    <property type="protein sequence ID" value="RAJ01907.1"/>
    <property type="molecule type" value="Genomic_DNA"/>
</dbReference>
<protein>
    <submittedName>
        <fullName evidence="1">Uncharacterized protein</fullName>
    </submittedName>
</protein>
<accession>A0AAX1PF51</accession>
<reference evidence="1 2" key="1">
    <citation type="submission" date="2018-06" db="EMBL/GenBank/DDBJ databases">
        <title>Freshwater and sediment microbial communities from various areas in North America, analyzing microbe dynamics in response to fracking.</title>
        <authorList>
            <person name="Lamendella R."/>
        </authorList>
    </citation>
    <scope>NUCLEOTIDE SEQUENCE [LARGE SCALE GENOMIC DNA]</scope>
    <source>
        <strain evidence="1 2">17</strain>
    </source>
</reference>
<evidence type="ECO:0000313" key="1">
    <source>
        <dbReference type="EMBL" id="RAJ01907.1"/>
    </source>
</evidence>
<gene>
    <name evidence="1" type="ORF">DEU50_11577</name>
</gene>
<organism evidence="1 2">
    <name type="scientific">Aeromonas salmonicida</name>
    <dbReference type="NCBI Taxonomy" id="645"/>
    <lineage>
        <taxon>Bacteria</taxon>
        <taxon>Pseudomonadati</taxon>
        <taxon>Pseudomonadota</taxon>
        <taxon>Gammaproteobacteria</taxon>
        <taxon>Aeromonadales</taxon>
        <taxon>Aeromonadaceae</taxon>
        <taxon>Aeromonas</taxon>
    </lineage>
</organism>